<accession>A0ACC0KS46</accession>
<comment type="caution">
    <text evidence="1">The sequence shown here is derived from an EMBL/GenBank/DDBJ whole genome shotgun (WGS) entry which is preliminary data.</text>
</comment>
<gene>
    <name evidence="1" type="ORF">MSG28_013176</name>
</gene>
<organism evidence="1 2">
    <name type="scientific">Choristoneura fumiferana</name>
    <name type="common">Spruce budworm moth</name>
    <name type="synonym">Archips fumiferana</name>
    <dbReference type="NCBI Taxonomy" id="7141"/>
    <lineage>
        <taxon>Eukaryota</taxon>
        <taxon>Metazoa</taxon>
        <taxon>Ecdysozoa</taxon>
        <taxon>Arthropoda</taxon>
        <taxon>Hexapoda</taxon>
        <taxon>Insecta</taxon>
        <taxon>Pterygota</taxon>
        <taxon>Neoptera</taxon>
        <taxon>Endopterygota</taxon>
        <taxon>Lepidoptera</taxon>
        <taxon>Glossata</taxon>
        <taxon>Ditrysia</taxon>
        <taxon>Tortricoidea</taxon>
        <taxon>Tortricidae</taxon>
        <taxon>Tortricinae</taxon>
        <taxon>Choristoneura</taxon>
    </lineage>
</organism>
<sequence length="1358" mass="157876">MKATALLILGLAAMATARPEVDDHTIVSTDIKQRQTLILKLLNHVMEPCMYKDIVDIGKNFKIEENVDLYTKSDVVKRFLNLLKIGVLPRGEVFTIHIDRQLDEVVTMFHMLHYAKDFTTFIKTACWMRLHMNEGMFVYALTVACRHREDCRGIILPPPYEIYPYYFVRADVIQKAYMLKMKKGLLDHKLCDFYGIKKTDKDVFIIDENVFDKRVYLNHEDKLRYFTEDIDLNTYYFYFHADYPFWMRDTIFDKFKVRRCELTLYIYQQILARYYLERLSNGLGEIKTLSWNKPIRKGYWPWLKLHNGIQLPNRFNNYVVVRDDNINAVRLAETYEMIIKEAIVKGYIEINGMRLELTKTDDIETLGKLIYGKIEKRDMSTTTTTETEAYRYLLIIMKAKRLVNLVALFKKRLPCYTKEELLFPGVKIDNVVVDKLVTYFDDYLMDMTNAVILNEEEIKKTKSDMTFLVRKRRLNHQPFKVTLDVISDKAVDCVIRIFLGPKEDHLNRLIDINHNRLNFVELDSFLHKLKSGKNTIVRTSTDMHNLVRDRIMTRDLWKKVDTITDIRDLFIKDLRNYMTGFPTRLLLPRGKVGGMKMMIYCIVTPLRLVENIDMNLLDTNRKDLTMDFRSTTLLDKMPLGFPLDRHIDVTKFFTPNMKFVDVTIFHKKMVCDMKTRWNKYVLKHYDMVDWTENINIRDCKAKHQSLSKDEDINSIDSRSVSCRKFRDTDDDQKMAMLRKAFQMFDTTKSGYIDVLKVSTILNTMGQLFDDAELKTLIDENDPENSGKINFDGFCNIASHFLEEEDAEAMQQELKEAFRLYDREGNGYITTSTLKEILAALDDKLSGSDLDGIIAEIDTDGSGTVDFDEFLDESSLMRIVPSGYSPSKTEYFIKPALSEVVDKNKPSYKKMLQILEKGHTSLGLNFNIYDDNMREAAIAVFRMLLDVEDNKLEPITRWAAVNINKDMFEYAIQLASLYGNKFKKEQILPPFVRKPNHFVNSEALWKAMHLKIGQGIINEEDSKLNQYYKNDNIITINTNYSGWNLPLNGCDREINYFKEDIALNSYYYGVHLLHPFWMTNDELDQLNPRHAEHYYFTHKQLMARFKLEKEHLKNAPENATECGKCDINMNTYNSYLMHDYGLPFPIKSPLKAEWNDDRAKLKSIDIAIKECVSRGLLVDNGTAINMTGEYNIDLVSKLIRANLDSPKIAKIVRSLYGYGGNGFPTDKYNPAPSVLHYPETSLRDHTYWHLLKNLLEYFTEYRNTLEPFNLADYENKNFAIVDSLKEGIGVSEVLGIHFVRCGESKVLGVPALVNGEVVGVQEKTIVDVHAGPGGSVVEGFEVFGVVEQLSKDDGFFPHT</sequence>
<dbReference type="Proteomes" id="UP001064048">
    <property type="component" value="Chromosome 23"/>
</dbReference>
<evidence type="ECO:0000313" key="1">
    <source>
        <dbReference type="EMBL" id="KAI8439354.1"/>
    </source>
</evidence>
<protein>
    <submittedName>
        <fullName evidence="1">Uncharacterized protein</fullName>
    </submittedName>
</protein>
<evidence type="ECO:0000313" key="2">
    <source>
        <dbReference type="Proteomes" id="UP001064048"/>
    </source>
</evidence>
<feature type="non-terminal residue" evidence="1">
    <location>
        <position position="1358"/>
    </location>
</feature>
<proteinExistence type="predicted"/>
<reference evidence="1 2" key="1">
    <citation type="journal article" date="2022" name="Genome Biol. Evol.">
        <title>The Spruce Budworm Genome: Reconstructing the Evolutionary History of Antifreeze Proteins.</title>
        <authorList>
            <person name="Beliveau C."/>
            <person name="Gagne P."/>
            <person name="Picq S."/>
            <person name="Vernygora O."/>
            <person name="Keeling C.I."/>
            <person name="Pinkney K."/>
            <person name="Doucet D."/>
            <person name="Wen F."/>
            <person name="Johnston J.S."/>
            <person name="Maaroufi H."/>
            <person name="Boyle B."/>
            <person name="Laroche J."/>
            <person name="Dewar K."/>
            <person name="Juretic N."/>
            <person name="Blackburn G."/>
            <person name="Nisole A."/>
            <person name="Brunet B."/>
            <person name="Brandao M."/>
            <person name="Lumley L."/>
            <person name="Duan J."/>
            <person name="Quan G."/>
            <person name="Lucarotti C.J."/>
            <person name="Roe A.D."/>
            <person name="Sperling F.A.H."/>
            <person name="Levesque R.C."/>
            <person name="Cusson M."/>
        </authorList>
    </citation>
    <scope>NUCLEOTIDE SEQUENCE [LARGE SCALE GENOMIC DNA]</scope>
    <source>
        <strain evidence="1">Glfc:IPQL:Cfum</strain>
    </source>
</reference>
<name>A0ACC0KS46_CHOFU</name>
<keyword evidence="2" id="KW-1185">Reference proteome</keyword>
<dbReference type="EMBL" id="CM046123">
    <property type="protein sequence ID" value="KAI8439354.1"/>
    <property type="molecule type" value="Genomic_DNA"/>
</dbReference>